<evidence type="ECO:0000259" key="4">
    <source>
        <dbReference type="Pfam" id="PF00135"/>
    </source>
</evidence>
<dbReference type="RefSeq" id="XP_033389855.1">
    <property type="nucleotide sequence ID" value="XM_033533506.1"/>
</dbReference>
<dbReference type="InterPro" id="IPR029058">
    <property type="entry name" value="AB_hydrolase_fold"/>
</dbReference>
<reference evidence="5" key="1">
    <citation type="journal article" date="2020" name="Stud. Mycol.">
        <title>101 Dothideomycetes genomes: a test case for predicting lifestyles and emergence of pathogens.</title>
        <authorList>
            <person name="Haridas S."/>
            <person name="Albert R."/>
            <person name="Binder M."/>
            <person name="Bloem J."/>
            <person name="Labutti K."/>
            <person name="Salamov A."/>
            <person name="Andreopoulos B."/>
            <person name="Baker S."/>
            <person name="Barry K."/>
            <person name="Bills G."/>
            <person name="Bluhm B."/>
            <person name="Cannon C."/>
            <person name="Castanera R."/>
            <person name="Culley D."/>
            <person name="Daum C."/>
            <person name="Ezra D."/>
            <person name="Gonzalez J."/>
            <person name="Henrissat B."/>
            <person name="Kuo A."/>
            <person name="Liang C."/>
            <person name="Lipzen A."/>
            <person name="Lutzoni F."/>
            <person name="Magnuson J."/>
            <person name="Mondo S."/>
            <person name="Nolan M."/>
            <person name="Ohm R."/>
            <person name="Pangilinan J."/>
            <person name="Park H.-J."/>
            <person name="Ramirez L."/>
            <person name="Alfaro M."/>
            <person name="Sun H."/>
            <person name="Tritt A."/>
            <person name="Yoshinaga Y."/>
            <person name="Zwiers L.-H."/>
            <person name="Turgeon B."/>
            <person name="Goodwin S."/>
            <person name="Spatafora J."/>
            <person name="Crous P."/>
            <person name="Grigoriev I."/>
        </authorList>
    </citation>
    <scope>NUCLEOTIDE SEQUENCE</scope>
    <source>
        <strain evidence="5">CBS 175.79</strain>
    </source>
</reference>
<dbReference type="GO" id="GO:0016787">
    <property type="term" value="F:hydrolase activity"/>
    <property type="evidence" value="ECO:0007669"/>
    <property type="project" value="UniProtKB-KW"/>
</dbReference>
<dbReference type="GeneID" id="54290903"/>
<dbReference type="AlphaFoldDB" id="A0A6A5Y879"/>
<dbReference type="Proteomes" id="UP000799778">
    <property type="component" value="Unassembled WGS sequence"/>
</dbReference>
<feature type="chain" id="PRO_5025706850" description="Carboxylic ester hydrolase" evidence="3">
    <location>
        <begin position="20"/>
        <end position="574"/>
    </location>
</feature>
<evidence type="ECO:0000256" key="2">
    <source>
        <dbReference type="ARBA" id="ARBA00022801"/>
    </source>
</evidence>
<dbReference type="PROSITE" id="PS00941">
    <property type="entry name" value="CARBOXYLESTERASE_B_2"/>
    <property type="match status" value="1"/>
</dbReference>
<dbReference type="PROSITE" id="PS00122">
    <property type="entry name" value="CARBOXYLESTERASE_B_1"/>
    <property type="match status" value="1"/>
</dbReference>
<protein>
    <recommendedName>
        <fullName evidence="3">Carboxylic ester hydrolase</fullName>
        <ecNumber evidence="3">3.1.1.-</ecNumber>
    </recommendedName>
</protein>
<dbReference type="Gene3D" id="3.40.50.1820">
    <property type="entry name" value="alpha/beta hydrolase"/>
    <property type="match status" value="1"/>
</dbReference>
<dbReference type="OrthoDB" id="408631at2759"/>
<dbReference type="EC" id="3.1.1.-" evidence="3"/>
<dbReference type="InterPro" id="IPR050309">
    <property type="entry name" value="Type-B_Carboxylest/Lipase"/>
</dbReference>
<gene>
    <name evidence="5" type="ORF">BU24DRAFT_487920</name>
</gene>
<proteinExistence type="inferred from homology"/>
<dbReference type="Pfam" id="PF00135">
    <property type="entry name" value="COesterase"/>
    <property type="match status" value="1"/>
</dbReference>
<dbReference type="InterPro" id="IPR019826">
    <property type="entry name" value="Carboxylesterase_B_AS"/>
</dbReference>
<feature type="domain" description="Carboxylesterase type B" evidence="4">
    <location>
        <begin position="30"/>
        <end position="540"/>
    </location>
</feature>
<keyword evidence="2 3" id="KW-0378">Hydrolase</keyword>
<dbReference type="SUPFAM" id="SSF53474">
    <property type="entry name" value="alpha/beta-Hydrolases"/>
    <property type="match status" value="1"/>
</dbReference>
<dbReference type="InterPro" id="IPR019819">
    <property type="entry name" value="Carboxylesterase_B_CS"/>
</dbReference>
<keyword evidence="3" id="KW-0732">Signal</keyword>
<comment type="similarity">
    <text evidence="1 3">Belongs to the type-B carboxylesterase/lipase family.</text>
</comment>
<organism evidence="5 6">
    <name type="scientific">Aaosphaeria arxii CBS 175.79</name>
    <dbReference type="NCBI Taxonomy" id="1450172"/>
    <lineage>
        <taxon>Eukaryota</taxon>
        <taxon>Fungi</taxon>
        <taxon>Dikarya</taxon>
        <taxon>Ascomycota</taxon>
        <taxon>Pezizomycotina</taxon>
        <taxon>Dothideomycetes</taxon>
        <taxon>Pleosporomycetidae</taxon>
        <taxon>Pleosporales</taxon>
        <taxon>Pleosporales incertae sedis</taxon>
        <taxon>Aaosphaeria</taxon>
    </lineage>
</organism>
<dbReference type="InterPro" id="IPR002018">
    <property type="entry name" value="CarbesteraseB"/>
</dbReference>
<keyword evidence="6" id="KW-1185">Reference proteome</keyword>
<dbReference type="EMBL" id="ML978066">
    <property type="protein sequence ID" value="KAF2021516.1"/>
    <property type="molecule type" value="Genomic_DNA"/>
</dbReference>
<accession>A0A6A5Y879</accession>
<dbReference type="PANTHER" id="PTHR11559">
    <property type="entry name" value="CARBOXYLESTERASE"/>
    <property type="match status" value="1"/>
</dbReference>
<sequence length="574" mass="63444">MRLIATLAIGASLRLFAGASPVSSVPLGAPTAQLRNGTISGVGSRPLDQDFFLGIPYAQPPVDNLRFRNPESLNTSWSGVHTAARYSPACVGYGPSQMGYNVSEDCLYLNVIRPSGTCAQDKLPVVVWIHGGGWVQGSGVDLRYNMSFIVQQSQEMGQPVVAVTINYRLSAWGFLQGFKSDSRLRDNAGSNWGFRDQRLALHWIQENIQAFGGDPDRVTIWGQSAGAASVGMHLLAYNGRNDNLFRGAIMESGNPILVGAMNRTYEPLFQNLTEHAGCQDAPDRLQCLRDLPFLELNDIVNTTQFSGSWTPQIDEDIVARYSSDQVSQGAFVKVPIIVGANSDEGTGFAPKGLNTSKEFLNTLTTGSSAMNETIAQEILKAYPLESPDNDLTNLGPIDFVPPAYPYGLQYRRTTTYYTDQTFVANRRLTCRTWAALNLPSYCFRFNAIPSWATPYDGATHFVEVAFAMKNLDGVGYPPVRTPPFQGLSQSYKQLSTLMSGDWVSFVNHGDPNAWDRRRVLEGLQDVVPVWGTYSVDNERLFVYEGNVTNRMEDDVWRSEGIDLINSLNKVVYDR</sequence>
<evidence type="ECO:0000313" key="5">
    <source>
        <dbReference type="EMBL" id="KAF2021516.1"/>
    </source>
</evidence>
<feature type="signal peptide" evidence="3">
    <location>
        <begin position="1"/>
        <end position="19"/>
    </location>
</feature>
<name>A0A6A5Y879_9PLEO</name>
<evidence type="ECO:0000256" key="3">
    <source>
        <dbReference type="RuleBase" id="RU361235"/>
    </source>
</evidence>
<evidence type="ECO:0000256" key="1">
    <source>
        <dbReference type="ARBA" id="ARBA00005964"/>
    </source>
</evidence>
<evidence type="ECO:0000313" key="6">
    <source>
        <dbReference type="Proteomes" id="UP000799778"/>
    </source>
</evidence>